<dbReference type="GO" id="GO:0005744">
    <property type="term" value="C:TIM23 mitochondrial import inner membrane translocase complex"/>
    <property type="evidence" value="ECO:0007669"/>
    <property type="project" value="UniProtKB-UniRule"/>
</dbReference>
<dbReference type="GO" id="GO:0015031">
    <property type="term" value="P:protein transport"/>
    <property type="evidence" value="ECO:0007669"/>
    <property type="project" value="UniProtKB-KW"/>
</dbReference>
<dbReference type="SMART" id="SM00577">
    <property type="entry name" value="CPDc"/>
    <property type="match status" value="1"/>
</dbReference>
<keyword evidence="1" id="KW-0811">Translocation</keyword>
<keyword evidence="1" id="KW-0809">Transit peptide</keyword>
<dbReference type="SUPFAM" id="SSF56784">
    <property type="entry name" value="HAD-like"/>
    <property type="match status" value="1"/>
</dbReference>
<dbReference type="PROSITE" id="PS50969">
    <property type="entry name" value="FCP1"/>
    <property type="match status" value="1"/>
</dbReference>
<sequence length="581" mass="65366">MSVETERYIPHDAAVAEPNTNPHKAAVGCHDSASPLHTHSQPPVAAMNNNFNPWAQPFTPNYGYPGQLQNQNRNRNRNQWQTPPQGYMPPAPVASAPWNANHAQSHQYYPNGQQTYNNSATQQAQAQAYYYQWAQYYGYTQGFTPVNAPSQTFGQQAPGPYPFFAPSFAAVQPYPGLHGVSNNDLQYAFDKLYKGIKARSRRTNVNRRASTPTSDDEPIQAVTDNPARVKEYDSLRRVDLSSRINKSYREPVAYPTTKPTGRSKDPKIMLPAPAPTEAYMAQAAGEPSTVALSGRILVILDLNGTLLYRPNRNKKTMIARPFLIPFLRYLFSNFAVMVWSSARPENVASLVEQSLEEDLRKTLVAQWSRGEFNLKPEHYNQNVQVYKNLDLVWNREEIQQQHPDYANGGRFGQHNTVLIDDSMLKAAAQPHNLLQISEFSATPQQMREDKLREVAGYLETLRTQQDVSKFMRKEHFQHSTGRWAYEWPEKDAATQGTAYQGGEMQGKVSMESPSKKKQSKPNKKAKRREAAAKLKAVGGTKQGEGVGKAGQTEERESDDSNESEEEVEKGQGGVKLARTIW</sequence>
<dbReference type="InterPro" id="IPR023214">
    <property type="entry name" value="HAD_sf"/>
</dbReference>
<dbReference type="EMBL" id="RZGK01000002">
    <property type="protein sequence ID" value="KAF9701807.1"/>
    <property type="molecule type" value="Genomic_DNA"/>
</dbReference>
<evidence type="ECO:0000313" key="4">
    <source>
        <dbReference type="EMBL" id="KAF9701807.1"/>
    </source>
</evidence>
<accession>A0A8H7JEJ8</accession>
<protein>
    <recommendedName>
        <fullName evidence="1">Mitochondrial import inner membrane translocase subunit TIM50</fullName>
    </recommendedName>
</protein>
<gene>
    <name evidence="4" type="ORF">EKO04_000165</name>
</gene>
<reference evidence="4" key="2">
    <citation type="submission" date="2020-09" db="EMBL/GenBank/DDBJ databases">
        <title>Reference genome assembly for Australian Ascochyta lentis isolate Al4.</title>
        <authorList>
            <person name="Lee R.C."/>
            <person name="Farfan-Caceres L.M."/>
            <person name="Debler J.W."/>
            <person name="Williams A.H."/>
            <person name="Henares B.M."/>
        </authorList>
    </citation>
    <scope>NUCLEOTIDE SEQUENCE</scope>
    <source>
        <strain evidence="4">Al4</strain>
    </source>
</reference>
<evidence type="ECO:0000256" key="1">
    <source>
        <dbReference type="RuleBase" id="RU365079"/>
    </source>
</evidence>
<dbReference type="OrthoDB" id="1711508at2759"/>
<name>A0A8H7JEJ8_9PLEO</name>
<feature type="compositionally biased region" description="Acidic residues" evidence="2">
    <location>
        <begin position="555"/>
        <end position="567"/>
    </location>
</feature>
<keyword evidence="1" id="KW-0813">Transport</keyword>
<feature type="domain" description="FCP1 homology" evidence="3">
    <location>
        <begin position="291"/>
        <end position="461"/>
    </location>
</feature>
<keyword evidence="5" id="KW-1185">Reference proteome</keyword>
<evidence type="ECO:0000259" key="3">
    <source>
        <dbReference type="PROSITE" id="PS50969"/>
    </source>
</evidence>
<comment type="similarity">
    <text evidence="1">Belongs to the TIM50 family.</text>
</comment>
<evidence type="ECO:0000256" key="2">
    <source>
        <dbReference type="SAM" id="MobiDB-lite"/>
    </source>
</evidence>
<evidence type="ECO:0000313" key="5">
    <source>
        <dbReference type="Proteomes" id="UP000651452"/>
    </source>
</evidence>
<feature type="compositionally biased region" description="Basic residues" evidence="2">
    <location>
        <begin position="515"/>
        <end position="527"/>
    </location>
</feature>
<keyword evidence="1" id="KW-0653">Protein transport</keyword>
<dbReference type="InterPro" id="IPR036412">
    <property type="entry name" value="HAD-like_sf"/>
</dbReference>
<keyword evidence="1" id="KW-0496">Mitochondrion</keyword>
<organism evidence="4 5">
    <name type="scientific">Ascochyta lentis</name>
    <dbReference type="NCBI Taxonomy" id="205686"/>
    <lineage>
        <taxon>Eukaryota</taxon>
        <taxon>Fungi</taxon>
        <taxon>Dikarya</taxon>
        <taxon>Ascomycota</taxon>
        <taxon>Pezizomycotina</taxon>
        <taxon>Dothideomycetes</taxon>
        <taxon>Pleosporomycetidae</taxon>
        <taxon>Pleosporales</taxon>
        <taxon>Pleosporineae</taxon>
        <taxon>Didymellaceae</taxon>
        <taxon>Ascochyta</taxon>
    </lineage>
</organism>
<dbReference type="InterPro" id="IPR050365">
    <property type="entry name" value="TIM50"/>
</dbReference>
<dbReference type="InterPro" id="IPR004274">
    <property type="entry name" value="FCP1_dom"/>
</dbReference>
<comment type="subunit">
    <text evidence="1">Component of the TIM23 complex.</text>
</comment>
<comment type="caution">
    <text evidence="4">The sequence shown here is derived from an EMBL/GenBank/DDBJ whole genome shotgun (WGS) entry which is preliminary data.</text>
</comment>
<feature type="region of interest" description="Disordered" evidence="2">
    <location>
        <begin position="502"/>
        <end position="581"/>
    </location>
</feature>
<dbReference type="PANTHER" id="PTHR12210">
    <property type="entry name" value="DULLARD PROTEIN PHOSPHATASE"/>
    <property type="match status" value="1"/>
</dbReference>
<dbReference type="Pfam" id="PF03031">
    <property type="entry name" value="NIF"/>
    <property type="match status" value="1"/>
</dbReference>
<proteinExistence type="inferred from homology"/>
<dbReference type="AlphaFoldDB" id="A0A8H7JEJ8"/>
<dbReference type="Gene3D" id="3.40.50.1000">
    <property type="entry name" value="HAD superfamily/HAD-like"/>
    <property type="match status" value="1"/>
</dbReference>
<comment type="subcellular location">
    <subcellularLocation>
        <location evidence="1">Mitochondrion inner membrane</location>
        <topology evidence="1">Single-pass membrane protein</topology>
    </subcellularLocation>
</comment>
<reference evidence="4" key="1">
    <citation type="submission" date="2018-12" db="EMBL/GenBank/DDBJ databases">
        <authorList>
            <person name="Syme R.A."/>
            <person name="Farfan-Caceres L."/>
            <person name="Lichtenzveig J."/>
        </authorList>
    </citation>
    <scope>NUCLEOTIDE SEQUENCE</scope>
    <source>
        <strain evidence="4">Al4</strain>
    </source>
</reference>
<dbReference type="Proteomes" id="UP000651452">
    <property type="component" value="Unassembled WGS sequence"/>
</dbReference>
<comment type="function">
    <text evidence="1">Essential component of the TIM23 complex, a complex that mediates the translocation of transit peptide-containing proteins across the mitochondrial inner membrane.</text>
</comment>